<dbReference type="EMBL" id="CP018888">
    <property type="protein sequence ID" value="APT18320.1"/>
    <property type="molecule type" value="Genomic_DNA"/>
</dbReference>
<feature type="transmembrane region" description="Helical" evidence="1">
    <location>
        <begin position="299"/>
        <end position="320"/>
    </location>
</feature>
<feature type="transmembrane region" description="Helical" evidence="1">
    <location>
        <begin position="163"/>
        <end position="185"/>
    </location>
</feature>
<dbReference type="OrthoDB" id="2014935at2"/>
<feature type="transmembrane region" description="Helical" evidence="1">
    <location>
        <begin position="441"/>
        <end position="461"/>
    </location>
</feature>
<feature type="transmembrane region" description="Helical" evidence="1">
    <location>
        <begin position="396"/>
        <end position="421"/>
    </location>
</feature>
<reference evidence="2 3" key="1">
    <citation type="submission" date="2016-12" db="EMBL/GenBank/DDBJ databases">
        <title>The whole genome sequencing and assembly of Lactobacillus amylophilus DSM 20533T strain.</title>
        <authorList>
            <person name="Lee Y.-J."/>
            <person name="Yi H."/>
            <person name="Bahn Y.-S."/>
            <person name="Kim J.F."/>
            <person name="Lee D.-W."/>
        </authorList>
    </citation>
    <scope>NUCLEOTIDE SEQUENCE [LARGE SCALE GENOMIC DNA]</scope>
    <source>
        <strain evidence="2 3">DSM 20533</strain>
    </source>
</reference>
<feature type="transmembrane region" description="Helical" evidence="1">
    <location>
        <begin position="20"/>
        <end position="38"/>
    </location>
</feature>
<dbReference type="RefSeq" id="WP_056946842.1">
    <property type="nucleotide sequence ID" value="NZ_AYYS01000015.1"/>
</dbReference>
<feature type="transmembrane region" description="Helical" evidence="1">
    <location>
        <begin position="128"/>
        <end position="151"/>
    </location>
</feature>
<gene>
    <name evidence="2" type="ORF">LA20533_03105</name>
</gene>
<accession>A0A1L6XBH4</accession>
<evidence type="ECO:0008006" key="4">
    <source>
        <dbReference type="Google" id="ProtNLM"/>
    </source>
</evidence>
<name>A0A1L6XBH4_9LACO</name>
<keyword evidence="3" id="KW-1185">Reference proteome</keyword>
<evidence type="ECO:0000256" key="1">
    <source>
        <dbReference type="SAM" id="Phobius"/>
    </source>
</evidence>
<feature type="transmembrane region" description="Helical" evidence="1">
    <location>
        <begin position="506"/>
        <end position="530"/>
    </location>
</feature>
<feature type="transmembrane region" description="Helical" evidence="1">
    <location>
        <begin position="240"/>
        <end position="260"/>
    </location>
</feature>
<sequence length="536" mass="58600">MTNNFARTWRLLLLNLRKDWLKLTLWLVMLLGLFAYTGPYMNTLYGTKAELTSMAETLNTPSMVALLGKMPHVQTLTTAMVFAAEMNLFMSIIAAIMSVLIVVKNTRGAEEDGVVELLRSRPVGRGSVNLAAIGELVLLNGVYALGIGLLVGNSGIYGGSLKGAFLLGLVQGAVGLLFGLLAIFLAQIFENTRTVSAASFGAIGVFYVLTMMNNVSDLGLDWLSPFSWLGQTQPYIYDDYFPLVYFLTASFLLGCAIFLVSRNRDVGVGLLAQRPGNSRAGSALRGLYSLRVRLERAGLLWWSVAALVFGATYGSIFGSFDDLVKNNKTLAQLIGANQQNALSQKVALQFVALLAVVFAVMAVIFGSNIIHKLQTEQTKGMLELLESKAVSRVKFVTSYLTVSLLGAAIVFFAGVLGLYFAGNSVLEKPIEFSQYWEMYLAYLPAIGIFIGLALVFTVYLPKLYMLNWLYLVFGFGSIYFGGLLKLDGNIQKLTPFGWLQDIPVKSLDLAAITTLCVIAFSLIFVSIIGYRRKDLV</sequence>
<evidence type="ECO:0000313" key="3">
    <source>
        <dbReference type="Proteomes" id="UP000185499"/>
    </source>
</evidence>
<proteinExistence type="predicted"/>
<dbReference type="KEGG" id="lah:LA20533_03105"/>
<feature type="transmembrane region" description="Helical" evidence="1">
    <location>
        <begin position="468"/>
        <end position="486"/>
    </location>
</feature>
<dbReference type="AlphaFoldDB" id="A0A1L6XBH4"/>
<evidence type="ECO:0000313" key="2">
    <source>
        <dbReference type="EMBL" id="APT18320.1"/>
    </source>
</evidence>
<keyword evidence="1" id="KW-0812">Transmembrane</keyword>
<keyword evidence="1" id="KW-0472">Membrane</keyword>
<organism evidence="2 3">
    <name type="scientific">Amylolactobacillus amylophilus DSM 20533 = JCM 1125</name>
    <dbReference type="NCBI Taxonomy" id="1423721"/>
    <lineage>
        <taxon>Bacteria</taxon>
        <taxon>Bacillati</taxon>
        <taxon>Bacillota</taxon>
        <taxon>Bacilli</taxon>
        <taxon>Lactobacillales</taxon>
        <taxon>Lactobacillaceae</taxon>
        <taxon>Amylolactobacillus</taxon>
    </lineage>
</organism>
<feature type="transmembrane region" description="Helical" evidence="1">
    <location>
        <begin position="346"/>
        <end position="370"/>
    </location>
</feature>
<feature type="transmembrane region" description="Helical" evidence="1">
    <location>
        <begin position="79"/>
        <end position="103"/>
    </location>
</feature>
<feature type="transmembrane region" description="Helical" evidence="1">
    <location>
        <begin position="197"/>
        <end position="220"/>
    </location>
</feature>
<keyword evidence="1" id="KW-1133">Transmembrane helix</keyword>
<protein>
    <recommendedName>
        <fullName evidence="4">ABC transporter permease</fullName>
    </recommendedName>
</protein>
<dbReference type="Proteomes" id="UP000185499">
    <property type="component" value="Chromosome"/>
</dbReference>